<evidence type="ECO:0000256" key="10">
    <source>
        <dbReference type="SAM" id="Coils"/>
    </source>
</evidence>
<protein>
    <recommendedName>
        <fullName evidence="4 9">Prefoldin subunit beta</fullName>
    </recommendedName>
    <alternativeName>
        <fullName evidence="8 9">GimC subunit beta</fullName>
    </alternativeName>
</protein>
<evidence type="ECO:0000256" key="9">
    <source>
        <dbReference type="HAMAP-Rule" id="MF_00307"/>
    </source>
</evidence>
<dbReference type="SUPFAM" id="SSF46579">
    <property type="entry name" value="Prefoldin"/>
    <property type="match status" value="1"/>
</dbReference>
<evidence type="ECO:0000256" key="1">
    <source>
        <dbReference type="ARBA" id="ARBA00004496"/>
    </source>
</evidence>
<dbReference type="InterPro" id="IPR009053">
    <property type="entry name" value="Prefoldin"/>
</dbReference>
<gene>
    <name evidence="9" type="primary">pfdB</name>
    <name evidence="11" type="ORF">NEF87_002259</name>
</gene>
<evidence type="ECO:0000313" key="11">
    <source>
        <dbReference type="EMBL" id="UYP45974.1"/>
    </source>
</evidence>
<dbReference type="NCBIfam" id="TIGR02338">
    <property type="entry name" value="gimC_beta"/>
    <property type="match status" value="1"/>
</dbReference>
<evidence type="ECO:0000256" key="2">
    <source>
        <dbReference type="ARBA" id="ARBA00008045"/>
    </source>
</evidence>
<evidence type="ECO:0000256" key="4">
    <source>
        <dbReference type="ARBA" id="ARBA00016304"/>
    </source>
</evidence>
<evidence type="ECO:0000313" key="12">
    <source>
        <dbReference type="Proteomes" id="UP001208689"/>
    </source>
</evidence>
<dbReference type="PANTHER" id="PTHR20903:SF0">
    <property type="entry name" value="PREFOLDIN SUBUNIT 1"/>
    <property type="match status" value="1"/>
</dbReference>
<keyword evidence="6 9" id="KW-0143">Chaperone</keyword>
<comment type="subcellular location">
    <subcellularLocation>
        <location evidence="1 9">Cytoplasm</location>
    </subcellularLocation>
</comment>
<comment type="similarity">
    <text evidence="2 9">Belongs to the prefoldin subunit beta family.</text>
</comment>
<dbReference type="InterPro" id="IPR002777">
    <property type="entry name" value="PFD_beta-like"/>
</dbReference>
<proteinExistence type="inferred from homology"/>
<organism evidence="11 12">
    <name type="scientific">Candidatus Lokiarchaeum ossiferum</name>
    <dbReference type="NCBI Taxonomy" id="2951803"/>
    <lineage>
        <taxon>Archaea</taxon>
        <taxon>Promethearchaeati</taxon>
        <taxon>Promethearchaeota</taxon>
        <taxon>Promethearchaeia</taxon>
        <taxon>Promethearchaeales</taxon>
        <taxon>Promethearchaeaceae</taxon>
        <taxon>Candidatus Lokiarchaeum</taxon>
    </lineage>
</organism>
<name>A0ABY6HU41_9ARCH</name>
<dbReference type="Proteomes" id="UP001208689">
    <property type="component" value="Chromosome"/>
</dbReference>
<dbReference type="PANTHER" id="PTHR20903">
    <property type="entry name" value="PREFOLDIN SUBUNIT 1-RELATED"/>
    <property type="match status" value="1"/>
</dbReference>
<comment type="function">
    <text evidence="7 9">Molecular chaperone capable of stabilizing a range of proteins. Seems to fulfill an ATP-independent, HSP70-like function in archaeal de novo protein folding.</text>
</comment>
<evidence type="ECO:0000256" key="7">
    <source>
        <dbReference type="ARBA" id="ARBA00025077"/>
    </source>
</evidence>
<accession>A0ABY6HU41</accession>
<dbReference type="Gene3D" id="1.10.287.370">
    <property type="match status" value="1"/>
</dbReference>
<evidence type="ECO:0000256" key="8">
    <source>
        <dbReference type="ARBA" id="ARBA00033461"/>
    </source>
</evidence>
<sequence>MQNSPNLSPQQQQEVVRLQQLQQSLEMIMQQKATMDAQAKEMDFAVGELEAAPEDAVAYKSVGGIFIKKDRTELLTSTKDRKETLEMRVKSLSKQEDNIKSQFESQRKKVQEMFKAAGIQ</sequence>
<dbReference type="HAMAP" id="MF_00307">
    <property type="entry name" value="PfdB"/>
    <property type="match status" value="1"/>
</dbReference>
<comment type="subunit">
    <text evidence="3 9">Heterohexamer of two alpha and four beta subunits.</text>
</comment>
<dbReference type="InterPro" id="IPR012713">
    <property type="entry name" value="PfdB"/>
</dbReference>
<dbReference type="EMBL" id="CP104013">
    <property type="protein sequence ID" value="UYP45974.1"/>
    <property type="molecule type" value="Genomic_DNA"/>
</dbReference>
<feature type="coiled-coil region" evidence="10">
    <location>
        <begin position="75"/>
        <end position="102"/>
    </location>
</feature>
<dbReference type="CDD" id="cd23162">
    <property type="entry name" value="Prefoldin_beta_GimC"/>
    <property type="match status" value="1"/>
</dbReference>
<evidence type="ECO:0000256" key="6">
    <source>
        <dbReference type="ARBA" id="ARBA00023186"/>
    </source>
</evidence>
<keyword evidence="12" id="KW-1185">Reference proteome</keyword>
<evidence type="ECO:0000256" key="3">
    <source>
        <dbReference type="ARBA" id="ARBA00011716"/>
    </source>
</evidence>
<evidence type="ECO:0000256" key="5">
    <source>
        <dbReference type="ARBA" id="ARBA00022490"/>
    </source>
</evidence>
<keyword evidence="5 9" id="KW-0963">Cytoplasm</keyword>
<dbReference type="Pfam" id="PF01920">
    <property type="entry name" value="Prefoldin_2"/>
    <property type="match status" value="1"/>
</dbReference>
<reference evidence="11" key="1">
    <citation type="submission" date="2022-09" db="EMBL/GenBank/DDBJ databases">
        <title>Actin cytoskeleton and complex cell architecture in an #Asgard archaeon.</title>
        <authorList>
            <person name="Ponce Toledo R.I."/>
            <person name="Schleper C."/>
            <person name="Rodrigues Oliveira T."/>
            <person name="Wollweber F."/>
            <person name="Xu J."/>
            <person name="Rittmann S."/>
            <person name="Klingl A."/>
            <person name="Pilhofer M."/>
        </authorList>
    </citation>
    <scope>NUCLEOTIDE SEQUENCE</scope>
    <source>
        <strain evidence="11">B-35</strain>
    </source>
</reference>
<keyword evidence="10" id="KW-0175">Coiled coil</keyword>